<keyword evidence="3" id="KW-0804">Transcription</keyword>
<dbReference type="KEGG" id="nah:F5544_28815"/>
<evidence type="ECO:0000256" key="1">
    <source>
        <dbReference type="ARBA" id="ARBA00023015"/>
    </source>
</evidence>
<evidence type="ECO:0000313" key="5">
    <source>
        <dbReference type="EMBL" id="QIS13612.1"/>
    </source>
</evidence>
<dbReference type="Pfam" id="PF25873">
    <property type="entry name" value="WHD_MalT"/>
    <property type="match status" value="1"/>
</dbReference>
<dbReference type="GO" id="GO:0003677">
    <property type="term" value="F:DNA binding"/>
    <property type="evidence" value="ECO:0007669"/>
    <property type="project" value="UniProtKB-KW"/>
</dbReference>
<evidence type="ECO:0000313" key="6">
    <source>
        <dbReference type="Proteomes" id="UP000503540"/>
    </source>
</evidence>
<dbReference type="SUPFAM" id="SSF46894">
    <property type="entry name" value="C-terminal effector domain of the bipartite response regulators"/>
    <property type="match status" value="1"/>
</dbReference>
<evidence type="ECO:0000256" key="2">
    <source>
        <dbReference type="ARBA" id="ARBA00023125"/>
    </source>
</evidence>
<keyword evidence="6" id="KW-1185">Reference proteome</keyword>
<dbReference type="GO" id="GO:0006355">
    <property type="term" value="P:regulation of DNA-templated transcription"/>
    <property type="evidence" value="ECO:0007669"/>
    <property type="project" value="InterPro"/>
</dbReference>
<dbReference type="InterPro" id="IPR036388">
    <property type="entry name" value="WH-like_DNA-bd_sf"/>
</dbReference>
<protein>
    <submittedName>
        <fullName evidence="5">AAA family ATPase</fullName>
    </submittedName>
</protein>
<dbReference type="EMBL" id="CP046172">
    <property type="protein sequence ID" value="QIS13612.1"/>
    <property type="molecule type" value="Genomic_DNA"/>
</dbReference>
<sequence length="887" mass="96499">MIRTVRSGDSSTSEGSSRLDVVGLVARPELFERLGAARVTVVSAPPGSGKTVLLRSWIAGKDLAGRAALVPVRRDERDPQRFWISVVEALRHTAVGAQVVRTVSAAPELDEWALVERLLDDLAQLPEQLWLVIDDVHELNSAVVLHQLELLVLRAPATLRFVLATRHDLRIGLHRLRVEGELTEIRPADLRFTPAQTRELLELAGIRLPDAALAALHRRTEGWAAGLRLAALSLAGRADAARFAAEFSGSERTVAEYLLAEVLERQSDHVRRLLLRTSLLERVSGELADLLTGDSGSERVLQDLEQANAFVTSLDAARSCFRYHQMFADLLRLELRRTAPDEVAALHRVAAAWFAEHGSPIDAIRHELAAQDWGSASRLLADHWPSLLMDGRIGTVAELLADFPAAVVAGDGELTMMSLADALRQAPVEAEEQYLHLAERAAASVPTERRAHAQLMLGIIRLLLARHRWNLAAATEEARQLKAAAEESMPGSGTDLRALALVSLGTTESSIGHFEAAVEHLRQGAELAHRIGRPFLEFTSLAYQAMTAMFGSFSAAIEFGERAMELAAQHGWTDEPAAGIAANALATTMVWQGRLTEAQSWLRLADRTLRAATQPATGMAIRSVQGIAEFARGRNGEAVAALLDAERFAARLSEPNVMVTTLRAFRILAVMRHSGTEHAAAILEGFDAADRERAELRLSLAALRIAEGAPHAALTALAPVLDGSLPLLWPGWLTQGFLLEAIARAALGESDAAQVALERALDQAEPDGVLLWFLLHPVPELLERRARGRTGHASLILEIQNLLGTAEAVPAEPRTPLEALSDSEIRVLRYLPTQLSAPEIARELSVSPNTVKTHLRNLYGKLGVHRRTDAVGRARTLGLLAPATRHR</sequence>
<dbReference type="InterPro" id="IPR016032">
    <property type="entry name" value="Sig_transdc_resp-reg_C-effctor"/>
</dbReference>
<dbReference type="Pfam" id="PF13401">
    <property type="entry name" value="AAA_22"/>
    <property type="match status" value="1"/>
</dbReference>
<dbReference type="InterPro" id="IPR049945">
    <property type="entry name" value="AAA_22"/>
</dbReference>
<proteinExistence type="predicted"/>
<dbReference type="CDD" id="cd06170">
    <property type="entry name" value="LuxR_C_like"/>
    <property type="match status" value="1"/>
</dbReference>
<dbReference type="InterPro" id="IPR000792">
    <property type="entry name" value="Tscrpt_reg_LuxR_C"/>
</dbReference>
<dbReference type="InterPro" id="IPR041617">
    <property type="entry name" value="TPR_MalT"/>
</dbReference>
<dbReference type="Gene3D" id="1.10.10.10">
    <property type="entry name" value="Winged helix-like DNA-binding domain superfamily/Winged helix DNA-binding domain"/>
    <property type="match status" value="1"/>
</dbReference>
<dbReference type="Gene3D" id="3.40.50.300">
    <property type="entry name" value="P-loop containing nucleotide triphosphate hydrolases"/>
    <property type="match status" value="1"/>
</dbReference>
<dbReference type="Proteomes" id="UP000503540">
    <property type="component" value="Chromosome"/>
</dbReference>
<keyword evidence="2" id="KW-0238">DNA-binding</keyword>
<accession>A0A6G9YK78</accession>
<dbReference type="Gene3D" id="1.25.40.10">
    <property type="entry name" value="Tetratricopeptide repeat domain"/>
    <property type="match status" value="1"/>
</dbReference>
<gene>
    <name evidence="5" type="ORF">F5544_28815</name>
</gene>
<feature type="domain" description="HTH luxR-type" evidence="4">
    <location>
        <begin position="813"/>
        <end position="878"/>
    </location>
</feature>
<name>A0A6G9YK78_9NOCA</name>
<organism evidence="5 6">
    <name type="scientific">Nocardia arthritidis</name>
    <dbReference type="NCBI Taxonomy" id="228602"/>
    <lineage>
        <taxon>Bacteria</taxon>
        <taxon>Bacillati</taxon>
        <taxon>Actinomycetota</taxon>
        <taxon>Actinomycetes</taxon>
        <taxon>Mycobacteriales</taxon>
        <taxon>Nocardiaceae</taxon>
        <taxon>Nocardia</taxon>
    </lineage>
</organism>
<dbReference type="SUPFAM" id="SSF52540">
    <property type="entry name" value="P-loop containing nucleoside triphosphate hydrolases"/>
    <property type="match status" value="1"/>
</dbReference>
<dbReference type="AlphaFoldDB" id="A0A6G9YK78"/>
<dbReference type="SMART" id="SM00421">
    <property type="entry name" value="HTH_LUXR"/>
    <property type="match status" value="1"/>
</dbReference>
<dbReference type="SUPFAM" id="SSF48452">
    <property type="entry name" value="TPR-like"/>
    <property type="match status" value="1"/>
</dbReference>
<reference evidence="5 6" key="1">
    <citation type="journal article" date="2019" name="ACS Chem. Biol.">
        <title>Identification and Mobilization of a Cryptic Antibiotic Biosynthesis Gene Locus from a Human-Pathogenic Nocardia Isolate.</title>
        <authorList>
            <person name="Herisse M."/>
            <person name="Ishida K."/>
            <person name="Porter J.L."/>
            <person name="Howden B."/>
            <person name="Hertweck C."/>
            <person name="Stinear T.P."/>
            <person name="Pidot S.J."/>
        </authorList>
    </citation>
    <scope>NUCLEOTIDE SEQUENCE [LARGE SCALE GENOMIC DNA]</scope>
    <source>
        <strain evidence="5 6">AUSMDU00012717</strain>
    </source>
</reference>
<evidence type="ECO:0000256" key="3">
    <source>
        <dbReference type="ARBA" id="ARBA00023163"/>
    </source>
</evidence>
<dbReference type="InterPro" id="IPR011990">
    <property type="entry name" value="TPR-like_helical_dom_sf"/>
</dbReference>
<dbReference type="PANTHER" id="PTHR44688">
    <property type="entry name" value="DNA-BINDING TRANSCRIPTIONAL ACTIVATOR DEVR_DOSR"/>
    <property type="match status" value="1"/>
</dbReference>
<evidence type="ECO:0000259" key="4">
    <source>
        <dbReference type="PROSITE" id="PS50043"/>
    </source>
</evidence>
<dbReference type="GO" id="GO:0016887">
    <property type="term" value="F:ATP hydrolysis activity"/>
    <property type="evidence" value="ECO:0007669"/>
    <property type="project" value="InterPro"/>
</dbReference>
<dbReference type="Pfam" id="PF00196">
    <property type="entry name" value="GerE"/>
    <property type="match status" value="1"/>
</dbReference>
<dbReference type="PANTHER" id="PTHR44688:SF16">
    <property type="entry name" value="DNA-BINDING TRANSCRIPTIONAL ACTIVATOR DEVR_DOSR"/>
    <property type="match status" value="1"/>
</dbReference>
<dbReference type="InterPro" id="IPR027417">
    <property type="entry name" value="P-loop_NTPase"/>
</dbReference>
<dbReference type="InterPro" id="IPR059106">
    <property type="entry name" value="WHD_MalT"/>
</dbReference>
<keyword evidence="1" id="KW-0805">Transcription regulation</keyword>
<dbReference type="PROSITE" id="PS50043">
    <property type="entry name" value="HTH_LUXR_2"/>
    <property type="match status" value="1"/>
</dbReference>
<dbReference type="Pfam" id="PF17874">
    <property type="entry name" value="TPR_MalT"/>
    <property type="match status" value="1"/>
</dbReference>